<dbReference type="EMBL" id="WNWM01000002">
    <property type="protein sequence ID" value="MUI15838.1"/>
    <property type="molecule type" value="Genomic_DNA"/>
</dbReference>
<comment type="caution">
    <text evidence="1">The sequence shown here is derived from an EMBL/GenBank/DDBJ whole genome shotgun (WGS) entry which is preliminary data.</text>
</comment>
<dbReference type="Gene3D" id="3.20.20.370">
    <property type="entry name" value="Glycoside hydrolase/deacetylase"/>
    <property type="match status" value="1"/>
</dbReference>
<dbReference type="CDD" id="cd10979">
    <property type="entry name" value="CE4_PuuE_like"/>
    <property type="match status" value="1"/>
</dbReference>
<dbReference type="PANTHER" id="PTHR43123">
    <property type="entry name" value="POLYSACCHARIDE DEACETYLASE-RELATED"/>
    <property type="match status" value="1"/>
</dbReference>
<dbReference type="GO" id="GO:0005975">
    <property type="term" value="P:carbohydrate metabolic process"/>
    <property type="evidence" value="ECO:0007669"/>
    <property type="project" value="InterPro"/>
</dbReference>
<evidence type="ECO:0000313" key="2">
    <source>
        <dbReference type="Proteomes" id="UP000431684"/>
    </source>
</evidence>
<proteinExistence type="predicted"/>
<dbReference type="InterPro" id="IPR011330">
    <property type="entry name" value="Glyco_hydro/deAcase_b/a-brl"/>
</dbReference>
<dbReference type="SUPFAM" id="SSF88713">
    <property type="entry name" value="Glycoside hydrolase/deacetylase"/>
    <property type="match status" value="1"/>
</dbReference>
<dbReference type="RefSeq" id="WP_155711475.1">
    <property type="nucleotide sequence ID" value="NZ_BMWU01000010.1"/>
</dbReference>
<dbReference type="PANTHER" id="PTHR43123:SF4">
    <property type="entry name" value="POLYSACCHARIDE DEACETYLASE"/>
    <property type="match status" value="1"/>
</dbReference>
<evidence type="ECO:0000313" key="1">
    <source>
        <dbReference type="EMBL" id="MUI15838.1"/>
    </source>
</evidence>
<organism evidence="1 2">
    <name type="scientific">Pseudoduganella dura</name>
    <dbReference type="NCBI Taxonomy" id="321982"/>
    <lineage>
        <taxon>Bacteria</taxon>
        <taxon>Pseudomonadati</taxon>
        <taxon>Pseudomonadota</taxon>
        <taxon>Betaproteobacteria</taxon>
        <taxon>Burkholderiales</taxon>
        <taxon>Oxalobacteraceae</taxon>
        <taxon>Telluria group</taxon>
        <taxon>Pseudoduganella</taxon>
    </lineage>
</organism>
<dbReference type="Proteomes" id="UP000431684">
    <property type="component" value="Unassembled WGS sequence"/>
</dbReference>
<keyword evidence="2" id="KW-1185">Reference proteome</keyword>
<sequence>MTRAPDPTTGFATDAAPFAALACHGRFGYDPITRRPGYRWPAGQGLAVYIGFNLEHFAFGEGLGARLGPASPEPDVLNFSWREYGNRVGAWRCLELFDQLALPTGALVNTALYDHCPELVAAFAARGDELIGHGHTNAARQSEFGEHAEAALLAGCRDRIAAGSGIAPAGWLSPWISESRLTPDLLAEAGYSYTLNWCHDDQPLPMRTRSGRRLWSIPYPQELNDIPMLVGRQMDAAPFADMIIDNFDEMRDQARRQPLVMGIALHPYLVGQPYRLRHLRRALAHIAAARDRGEIWFTTPGAICRHLDTLAADGRVGSGPDLCHTPLHSTKESA</sequence>
<protein>
    <submittedName>
        <fullName evidence="1">Polysaccharide deacetylase</fullName>
    </submittedName>
</protein>
<dbReference type="OrthoDB" id="9787041at2"/>
<gene>
    <name evidence="1" type="ORF">GJV26_25760</name>
</gene>
<accession>A0A6I3XTL0</accession>
<dbReference type="AlphaFoldDB" id="A0A6I3XTL0"/>
<name>A0A6I3XTL0_9BURK</name>
<reference evidence="1 2" key="1">
    <citation type="submission" date="2019-11" db="EMBL/GenBank/DDBJ databases">
        <title>Draft Genome Sequences of Six Type Strains of the Genus Massilia.</title>
        <authorList>
            <person name="Miess H."/>
            <person name="Frediansyah A."/>
            <person name="Goeker M."/>
            <person name="Gross H."/>
        </authorList>
    </citation>
    <scope>NUCLEOTIDE SEQUENCE [LARGE SCALE GENOMIC DNA]</scope>
    <source>
        <strain evidence="1 2">DSM 17513</strain>
    </source>
</reference>